<gene>
    <name evidence="6" type="ORF">CYL18_11960</name>
</gene>
<evidence type="ECO:0000259" key="5">
    <source>
        <dbReference type="SMART" id="SM00903"/>
    </source>
</evidence>
<dbReference type="SMART" id="SM00903">
    <property type="entry name" value="Flavin_Reduct"/>
    <property type="match status" value="1"/>
</dbReference>
<evidence type="ECO:0000256" key="1">
    <source>
        <dbReference type="ARBA" id="ARBA00001917"/>
    </source>
</evidence>
<proteinExistence type="inferred from homology"/>
<evidence type="ECO:0000256" key="4">
    <source>
        <dbReference type="ARBA" id="ARBA00038054"/>
    </source>
</evidence>
<dbReference type="InterPro" id="IPR012349">
    <property type="entry name" value="Split_barrel_FMN-bd"/>
</dbReference>
<dbReference type="PANTHER" id="PTHR33798">
    <property type="entry name" value="FLAVOPROTEIN OXYGENASE"/>
    <property type="match status" value="1"/>
</dbReference>
<dbReference type="EMBL" id="PKOZ01000006">
    <property type="protein sequence ID" value="PQD95038.1"/>
    <property type="molecule type" value="Genomic_DNA"/>
</dbReference>
<dbReference type="AlphaFoldDB" id="A0A2S7MZ86"/>
<dbReference type="InterPro" id="IPR002563">
    <property type="entry name" value="Flavin_Rdtase-like_dom"/>
</dbReference>
<dbReference type="OrthoDB" id="9794638at2"/>
<name>A0A2S7MZ86_9BACI</name>
<dbReference type="GO" id="GO:0016646">
    <property type="term" value="F:oxidoreductase activity, acting on the CH-NH group of donors, NAD or NADP as acceptor"/>
    <property type="evidence" value="ECO:0007669"/>
    <property type="project" value="UniProtKB-ARBA"/>
</dbReference>
<evidence type="ECO:0000313" key="7">
    <source>
        <dbReference type="Proteomes" id="UP000239663"/>
    </source>
</evidence>
<keyword evidence="7" id="KW-1185">Reference proteome</keyword>
<dbReference type="Pfam" id="PF01613">
    <property type="entry name" value="Flavin_Reduct"/>
    <property type="match status" value="1"/>
</dbReference>
<dbReference type="Proteomes" id="UP000239663">
    <property type="component" value="Unassembled WGS sequence"/>
</dbReference>
<evidence type="ECO:0000313" key="6">
    <source>
        <dbReference type="EMBL" id="PQD95038.1"/>
    </source>
</evidence>
<keyword evidence="2" id="KW-0285">Flavoprotein</keyword>
<dbReference type="SUPFAM" id="SSF50475">
    <property type="entry name" value="FMN-binding split barrel"/>
    <property type="match status" value="1"/>
</dbReference>
<organism evidence="6 7">
    <name type="scientific">Pradoshia eiseniae</name>
    <dbReference type="NCBI Taxonomy" id="2064768"/>
    <lineage>
        <taxon>Bacteria</taxon>
        <taxon>Bacillati</taxon>
        <taxon>Bacillota</taxon>
        <taxon>Bacilli</taxon>
        <taxon>Bacillales</taxon>
        <taxon>Bacillaceae</taxon>
        <taxon>Pradoshia</taxon>
    </lineage>
</organism>
<comment type="similarity">
    <text evidence="4">Belongs to the flavoredoxin family.</text>
</comment>
<evidence type="ECO:0000256" key="2">
    <source>
        <dbReference type="ARBA" id="ARBA00022630"/>
    </source>
</evidence>
<protein>
    <recommendedName>
        <fullName evidence="5">Flavin reductase like domain-containing protein</fullName>
    </recommendedName>
</protein>
<comment type="caution">
    <text evidence="6">The sequence shown here is derived from an EMBL/GenBank/DDBJ whole genome shotgun (WGS) entry which is preliminary data.</text>
</comment>
<dbReference type="PANTHER" id="PTHR33798:SF5">
    <property type="entry name" value="FLAVIN REDUCTASE LIKE DOMAIN-CONTAINING PROTEIN"/>
    <property type="match status" value="1"/>
</dbReference>
<sequence>MITIDPTAMSERDNYKFLTGTIIPRPIAIVSSISNEGVVNIAPFSYFTIVSANPPMIAVSVQRKNRKKKDTSQNILDSREFVVHVTDESNIEDANQTAAELPPSVSELEVSSFQLTESETVRVPGIVPAKVRMECTLAKAIPLGGQVADDASCDLIIGNVTRYHIDESIYENGQIDAEGLRPVSRLAGNHYMKLGEQFILERPK</sequence>
<keyword evidence="3" id="KW-0288">FMN</keyword>
<evidence type="ECO:0000256" key="3">
    <source>
        <dbReference type="ARBA" id="ARBA00022643"/>
    </source>
</evidence>
<feature type="domain" description="Flavin reductase like" evidence="5">
    <location>
        <begin position="20"/>
        <end position="172"/>
    </location>
</feature>
<accession>A0A2S7MZ86</accession>
<dbReference type="Gene3D" id="2.30.110.10">
    <property type="entry name" value="Electron Transport, Fmn-binding Protein, Chain A"/>
    <property type="match status" value="1"/>
</dbReference>
<dbReference type="RefSeq" id="WP_104849743.1">
    <property type="nucleotide sequence ID" value="NZ_PKOZ01000006.1"/>
</dbReference>
<reference evidence="6 7" key="1">
    <citation type="submission" date="2017-12" db="EMBL/GenBank/DDBJ databases">
        <title>Taxonomic description and draft genome of Pradoshia cofamensis Gen. nov., sp. nov., a thermotolerant bacillale isolated from anterior gut of earthworm Eisenia fetida.</title>
        <authorList>
            <person name="Saha T."/>
            <person name="Chakraborty R."/>
        </authorList>
    </citation>
    <scope>NUCLEOTIDE SEQUENCE [LARGE SCALE GENOMIC DNA]</scope>
    <source>
        <strain evidence="6 7">EAG3</strain>
    </source>
</reference>
<dbReference type="GO" id="GO:0010181">
    <property type="term" value="F:FMN binding"/>
    <property type="evidence" value="ECO:0007669"/>
    <property type="project" value="InterPro"/>
</dbReference>
<comment type="cofactor">
    <cofactor evidence="1">
        <name>FMN</name>
        <dbReference type="ChEBI" id="CHEBI:58210"/>
    </cofactor>
</comment>